<evidence type="ECO:0000313" key="1">
    <source>
        <dbReference type="EMBL" id="SJN19286.1"/>
    </source>
</evidence>
<dbReference type="STRING" id="1255658.FM114_01920"/>
<gene>
    <name evidence="1" type="ORF">FM114_01920</name>
</gene>
<dbReference type="RefSeq" id="WP_094763509.1">
    <property type="nucleotide sequence ID" value="NZ_FUKQ01000007.1"/>
</dbReference>
<dbReference type="Proteomes" id="UP000188342">
    <property type="component" value="Unassembled WGS sequence"/>
</dbReference>
<sequence>MESFGEALRTLRKDAGMRQVDLVEALGNVIARSTLANVEVGRERPSARLWNKVRCTFPEWTDTLEPLFPSRSRVDEAFELSDPFETVEANYAYIFREHPSPEEIVQVRRVRATRDGAAEYGLKITSERTEFGLDSEPLFGGWIHRDEHHIDERRSLYLTRFHFDRPLKTGEEHEFGLRSWVAQGDPGRSARVTFTLPTERARITLNFLGRRLPRSVWSFGPLPDPMLVPAEGRGCSEVKALDHGIYCLNLHNPKPSQCYGMGWAW</sequence>
<dbReference type="SUPFAM" id="SSF47413">
    <property type="entry name" value="lambda repressor-like DNA-binding domains"/>
    <property type="match status" value="1"/>
</dbReference>
<evidence type="ECO:0000313" key="2">
    <source>
        <dbReference type="Proteomes" id="UP000188342"/>
    </source>
</evidence>
<keyword evidence="2" id="KW-1185">Reference proteome</keyword>
<dbReference type="AlphaFoldDB" id="A0A1R4IHJ7"/>
<dbReference type="GO" id="GO:0003677">
    <property type="term" value="F:DNA binding"/>
    <property type="evidence" value="ECO:0007669"/>
    <property type="project" value="InterPro"/>
</dbReference>
<dbReference type="InterPro" id="IPR010982">
    <property type="entry name" value="Lambda_DNA-bd_dom_sf"/>
</dbReference>
<organism evidence="1 2">
    <name type="scientific">Luteococcus japonicus LSP_Lj1</name>
    <dbReference type="NCBI Taxonomy" id="1255658"/>
    <lineage>
        <taxon>Bacteria</taxon>
        <taxon>Bacillati</taxon>
        <taxon>Actinomycetota</taxon>
        <taxon>Actinomycetes</taxon>
        <taxon>Propionibacteriales</taxon>
        <taxon>Propionibacteriaceae</taxon>
        <taxon>Luteococcus</taxon>
    </lineage>
</organism>
<name>A0A1R4IHJ7_9ACTN</name>
<dbReference type="Gene3D" id="1.10.260.40">
    <property type="entry name" value="lambda repressor-like DNA-binding domains"/>
    <property type="match status" value="1"/>
</dbReference>
<dbReference type="Pfam" id="PF13560">
    <property type="entry name" value="HTH_31"/>
    <property type="match status" value="1"/>
</dbReference>
<protein>
    <submittedName>
        <fullName evidence="1">Uncharacterized protein</fullName>
    </submittedName>
</protein>
<dbReference type="InterPro" id="IPR001387">
    <property type="entry name" value="Cro/C1-type_HTH"/>
</dbReference>
<dbReference type="CDD" id="cd00093">
    <property type="entry name" value="HTH_XRE"/>
    <property type="match status" value="1"/>
</dbReference>
<proteinExistence type="predicted"/>
<accession>A0A1R4IHJ7</accession>
<dbReference type="EMBL" id="FUKQ01000007">
    <property type="protein sequence ID" value="SJN19286.1"/>
    <property type="molecule type" value="Genomic_DNA"/>
</dbReference>
<reference evidence="1 2" key="1">
    <citation type="submission" date="2017-02" db="EMBL/GenBank/DDBJ databases">
        <authorList>
            <person name="Peterson S.W."/>
        </authorList>
    </citation>
    <scope>NUCLEOTIDE SEQUENCE [LARGE SCALE GENOMIC DNA]</scope>
    <source>
        <strain evidence="1 2">LSP_Lj1</strain>
    </source>
</reference>